<dbReference type="GO" id="GO:0000811">
    <property type="term" value="C:GINS complex"/>
    <property type="evidence" value="ECO:0007669"/>
    <property type="project" value="TreeGrafter"/>
</dbReference>
<dbReference type="CDD" id="cd21694">
    <property type="entry name" value="GINS_B_Psf2"/>
    <property type="match status" value="1"/>
</dbReference>
<keyword evidence="6 7" id="KW-0539">Nucleus</keyword>
<dbReference type="FunFam" id="3.40.5.50:FF:000001">
    <property type="entry name" value="DNA replication complex GINS protein PSF2"/>
    <property type="match status" value="1"/>
</dbReference>
<dbReference type="AlphaFoldDB" id="A0A2G8SUA4"/>
<sequence length="193" mass="21911">MALPPSLRTSITPPELELVASEQLVEIIPLVSMERTAFISGAYGPLRPPTKCKVPLWMASNLKLKKKCHLVPPPWLEVDFLQEKLTQETTSPSFSEMPFRFAEIAKILLDVASDDLPNHERIRTLLKDIREARQAKSREGLSKLDHNELLLHNLCAMEINEIRPFFVRGMGVLTQLTRESANNNNNNNMDQTL</sequence>
<dbReference type="PANTHER" id="PTHR12772:SF0">
    <property type="entry name" value="DNA REPLICATION COMPLEX GINS PROTEIN PSF2"/>
    <property type="match status" value="1"/>
</dbReference>
<comment type="subcellular location">
    <subcellularLocation>
        <location evidence="1 7">Nucleus</location>
    </subcellularLocation>
</comment>
<dbReference type="InterPro" id="IPR007257">
    <property type="entry name" value="GINS_Psf2"/>
</dbReference>
<dbReference type="InterPro" id="IPR036224">
    <property type="entry name" value="GINS_bundle-like_dom_sf"/>
</dbReference>
<name>A0A2G8SUA4_9APHY</name>
<dbReference type="OrthoDB" id="1938138at2759"/>
<dbReference type="Gene3D" id="3.40.5.50">
    <property type="match status" value="1"/>
</dbReference>
<dbReference type="GO" id="GO:0006260">
    <property type="term" value="P:DNA replication"/>
    <property type="evidence" value="ECO:0007669"/>
    <property type="project" value="UniProtKB-KW"/>
</dbReference>
<accession>A0A2G8SUA4</accession>
<organism evidence="10 11">
    <name type="scientific">Ganoderma sinense ZZ0214-1</name>
    <dbReference type="NCBI Taxonomy" id="1077348"/>
    <lineage>
        <taxon>Eukaryota</taxon>
        <taxon>Fungi</taxon>
        <taxon>Dikarya</taxon>
        <taxon>Basidiomycota</taxon>
        <taxon>Agaricomycotina</taxon>
        <taxon>Agaricomycetes</taxon>
        <taxon>Polyporales</taxon>
        <taxon>Polyporaceae</taxon>
        <taxon>Ganoderma</taxon>
    </lineage>
</organism>
<dbReference type="Pfam" id="PF05916">
    <property type="entry name" value="Sld5"/>
    <property type="match status" value="1"/>
</dbReference>
<feature type="domain" description="GINS subunit" evidence="8">
    <location>
        <begin position="75"/>
        <end position="171"/>
    </location>
</feature>
<protein>
    <recommendedName>
        <fullName evidence="3 7">DNA replication complex GINS protein PSF2</fullName>
    </recommendedName>
</protein>
<keyword evidence="4 7" id="KW-0235">DNA replication</keyword>
<evidence type="ECO:0000256" key="1">
    <source>
        <dbReference type="ARBA" id="ARBA00004123"/>
    </source>
</evidence>
<dbReference type="Proteomes" id="UP000230002">
    <property type="component" value="Unassembled WGS sequence"/>
</dbReference>
<evidence type="ECO:0000259" key="9">
    <source>
        <dbReference type="Pfam" id="PF25005"/>
    </source>
</evidence>
<dbReference type="PIRSF" id="PIRSF028998">
    <property type="entry name" value="GINS_Psf2_subgr"/>
    <property type="match status" value="1"/>
</dbReference>
<dbReference type="SUPFAM" id="SSF160059">
    <property type="entry name" value="PriA/YqbF domain"/>
    <property type="match status" value="1"/>
</dbReference>
<evidence type="ECO:0000256" key="7">
    <source>
        <dbReference type="PIRNR" id="PIRNR028998"/>
    </source>
</evidence>
<proteinExistence type="inferred from homology"/>
<dbReference type="InterPro" id="IPR056784">
    <property type="entry name" value="PSF2_N"/>
</dbReference>
<keyword evidence="5" id="KW-0159">Chromosome partition</keyword>
<dbReference type="PANTHER" id="PTHR12772">
    <property type="entry name" value="DNA REPLICATION COMPLEX GINS PROTEIN PSF2"/>
    <property type="match status" value="1"/>
</dbReference>
<gene>
    <name evidence="10" type="ORF">GSI_01027</name>
</gene>
<dbReference type="EMBL" id="AYKW01000001">
    <property type="protein sequence ID" value="PIL37334.1"/>
    <property type="molecule type" value="Genomic_DNA"/>
</dbReference>
<feature type="domain" description="DNA replication complex GINS protein PSF2 N-terminal" evidence="9">
    <location>
        <begin position="12"/>
        <end position="71"/>
    </location>
</feature>
<evidence type="ECO:0000256" key="4">
    <source>
        <dbReference type="ARBA" id="ARBA00022705"/>
    </source>
</evidence>
<evidence type="ECO:0000256" key="2">
    <source>
        <dbReference type="ARBA" id="ARBA00010565"/>
    </source>
</evidence>
<evidence type="ECO:0000259" key="8">
    <source>
        <dbReference type="Pfam" id="PF05916"/>
    </source>
</evidence>
<dbReference type="GO" id="GO:0000727">
    <property type="term" value="P:double-strand break repair via break-induced replication"/>
    <property type="evidence" value="ECO:0007669"/>
    <property type="project" value="TreeGrafter"/>
</dbReference>
<dbReference type="CDD" id="cd11712">
    <property type="entry name" value="GINS_A_psf2"/>
    <property type="match status" value="1"/>
</dbReference>
<dbReference type="Pfam" id="PF25005">
    <property type="entry name" value="PSF2_N"/>
    <property type="match status" value="1"/>
</dbReference>
<reference evidence="10 11" key="1">
    <citation type="journal article" date="2015" name="Sci. Rep.">
        <title>Chromosome-level genome map provides insights into diverse defense mechanisms in the medicinal fungus Ganoderma sinense.</title>
        <authorList>
            <person name="Zhu Y."/>
            <person name="Xu J."/>
            <person name="Sun C."/>
            <person name="Zhou S."/>
            <person name="Xu H."/>
            <person name="Nelson D.R."/>
            <person name="Qian J."/>
            <person name="Song J."/>
            <person name="Luo H."/>
            <person name="Xiang L."/>
            <person name="Li Y."/>
            <person name="Xu Z."/>
            <person name="Ji A."/>
            <person name="Wang L."/>
            <person name="Lu S."/>
            <person name="Hayward A."/>
            <person name="Sun W."/>
            <person name="Li X."/>
            <person name="Schwartz D.C."/>
            <person name="Wang Y."/>
            <person name="Chen S."/>
        </authorList>
    </citation>
    <scope>NUCLEOTIDE SEQUENCE [LARGE SCALE GENOMIC DNA]</scope>
    <source>
        <strain evidence="10 11">ZZ0214-1</strain>
    </source>
</reference>
<evidence type="ECO:0000313" key="10">
    <source>
        <dbReference type="EMBL" id="PIL37334.1"/>
    </source>
</evidence>
<dbReference type="InterPro" id="IPR021151">
    <property type="entry name" value="GINS_A"/>
</dbReference>
<dbReference type="FunFam" id="1.20.58.1020:FF:000001">
    <property type="entry name" value="DNA replication complex GINS protein PSF2"/>
    <property type="match status" value="1"/>
</dbReference>
<comment type="caution">
    <text evidence="10">The sequence shown here is derived from an EMBL/GenBank/DDBJ whole genome shotgun (WGS) entry which is preliminary data.</text>
</comment>
<evidence type="ECO:0000313" key="11">
    <source>
        <dbReference type="Proteomes" id="UP000230002"/>
    </source>
</evidence>
<evidence type="ECO:0000256" key="5">
    <source>
        <dbReference type="ARBA" id="ARBA00022829"/>
    </source>
</evidence>
<comment type="subunit">
    <text evidence="7">Component of the GINS complex.</text>
</comment>
<dbReference type="GO" id="GO:0007059">
    <property type="term" value="P:chromosome segregation"/>
    <property type="evidence" value="ECO:0007669"/>
    <property type="project" value="UniProtKB-KW"/>
</dbReference>
<comment type="similarity">
    <text evidence="2 7">Belongs to the GINS2/PSF2 family.</text>
</comment>
<evidence type="ECO:0000256" key="3">
    <source>
        <dbReference type="ARBA" id="ARBA00015139"/>
    </source>
</evidence>
<evidence type="ECO:0000256" key="6">
    <source>
        <dbReference type="ARBA" id="ARBA00023242"/>
    </source>
</evidence>
<dbReference type="STRING" id="1077348.A0A2G8SUA4"/>
<dbReference type="SUPFAM" id="SSF158573">
    <property type="entry name" value="GINS helical bundle-like"/>
    <property type="match status" value="1"/>
</dbReference>
<dbReference type="Gene3D" id="1.20.58.1020">
    <property type="match status" value="1"/>
</dbReference>
<keyword evidence="11" id="KW-1185">Reference proteome</keyword>